<evidence type="ECO:0000259" key="3">
    <source>
        <dbReference type="PROSITE" id="PS50966"/>
    </source>
</evidence>
<proteinExistence type="predicted"/>
<feature type="compositionally biased region" description="Basic and acidic residues" evidence="2">
    <location>
        <begin position="201"/>
        <end position="211"/>
    </location>
</feature>
<evidence type="ECO:0000313" key="4">
    <source>
        <dbReference type="EMBL" id="EFX75898.1"/>
    </source>
</evidence>
<reference evidence="4 5" key="1">
    <citation type="journal article" date="2011" name="Science">
        <title>The ecoresponsive genome of Daphnia pulex.</title>
        <authorList>
            <person name="Colbourne J.K."/>
            <person name="Pfrender M.E."/>
            <person name="Gilbert D."/>
            <person name="Thomas W.K."/>
            <person name="Tucker A."/>
            <person name="Oakley T.H."/>
            <person name="Tokishita S."/>
            <person name="Aerts A."/>
            <person name="Arnold G.J."/>
            <person name="Basu M.K."/>
            <person name="Bauer D.J."/>
            <person name="Caceres C.E."/>
            <person name="Carmel L."/>
            <person name="Casola C."/>
            <person name="Choi J.H."/>
            <person name="Detter J.C."/>
            <person name="Dong Q."/>
            <person name="Dusheyko S."/>
            <person name="Eads B.D."/>
            <person name="Frohlich T."/>
            <person name="Geiler-Samerotte K.A."/>
            <person name="Gerlach D."/>
            <person name="Hatcher P."/>
            <person name="Jogdeo S."/>
            <person name="Krijgsveld J."/>
            <person name="Kriventseva E.V."/>
            <person name="Kultz D."/>
            <person name="Laforsch C."/>
            <person name="Lindquist E."/>
            <person name="Lopez J."/>
            <person name="Manak J.R."/>
            <person name="Muller J."/>
            <person name="Pangilinan J."/>
            <person name="Patwardhan R.P."/>
            <person name="Pitluck S."/>
            <person name="Pritham E.J."/>
            <person name="Rechtsteiner A."/>
            <person name="Rho M."/>
            <person name="Rogozin I.B."/>
            <person name="Sakarya O."/>
            <person name="Salamov A."/>
            <person name="Schaack S."/>
            <person name="Shapiro H."/>
            <person name="Shiga Y."/>
            <person name="Skalitzky C."/>
            <person name="Smith Z."/>
            <person name="Souvorov A."/>
            <person name="Sung W."/>
            <person name="Tang Z."/>
            <person name="Tsuchiya D."/>
            <person name="Tu H."/>
            <person name="Vos H."/>
            <person name="Wang M."/>
            <person name="Wolf Y.I."/>
            <person name="Yamagata H."/>
            <person name="Yamada T."/>
            <person name="Ye Y."/>
            <person name="Shaw J.R."/>
            <person name="Andrews J."/>
            <person name="Crease T.J."/>
            <person name="Tang H."/>
            <person name="Lucas S.M."/>
            <person name="Robertson H.M."/>
            <person name="Bork P."/>
            <person name="Koonin E.V."/>
            <person name="Zdobnov E.M."/>
            <person name="Grigoriev I.V."/>
            <person name="Lynch M."/>
            <person name="Boore J.L."/>
        </authorList>
    </citation>
    <scope>NUCLEOTIDE SEQUENCE [LARGE SCALE GENOMIC DNA]</scope>
</reference>
<gene>
    <name evidence="4" type="ORF">DAPPUDRAFT_107491</name>
</gene>
<dbReference type="KEGG" id="dpx:DAPPUDRAFT_107491"/>
<accession>E9GX95</accession>
<dbReference type="InterPro" id="IPR007527">
    <property type="entry name" value="Znf_SWIM"/>
</dbReference>
<dbReference type="InParanoid" id="E9GX95"/>
<protein>
    <recommendedName>
        <fullName evidence="3">SWIM-type domain-containing protein</fullName>
    </recommendedName>
</protein>
<organism evidence="4 5">
    <name type="scientific">Daphnia pulex</name>
    <name type="common">Water flea</name>
    <dbReference type="NCBI Taxonomy" id="6669"/>
    <lineage>
        <taxon>Eukaryota</taxon>
        <taxon>Metazoa</taxon>
        <taxon>Ecdysozoa</taxon>
        <taxon>Arthropoda</taxon>
        <taxon>Crustacea</taxon>
        <taxon>Branchiopoda</taxon>
        <taxon>Diplostraca</taxon>
        <taxon>Cladocera</taxon>
        <taxon>Anomopoda</taxon>
        <taxon>Daphniidae</taxon>
        <taxon>Daphnia</taxon>
    </lineage>
</organism>
<keyword evidence="1" id="KW-0479">Metal-binding</keyword>
<dbReference type="HOGENOM" id="CLU_580408_0_0_1"/>
<dbReference type="Gene3D" id="3.40.395.10">
    <property type="entry name" value="Adenoviral Proteinase, Chain A"/>
    <property type="match status" value="1"/>
</dbReference>
<evidence type="ECO:0000256" key="2">
    <source>
        <dbReference type="SAM" id="MobiDB-lite"/>
    </source>
</evidence>
<feature type="region of interest" description="Disordered" evidence="2">
    <location>
        <begin position="185"/>
        <end position="211"/>
    </location>
</feature>
<keyword evidence="5" id="KW-1185">Reference proteome</keyword>
<dbReference type="GO" id="GO:0008270">
    <property type="term" value="F:zinc ion binding"/>
    <property type="evidence" value="ECO:0007669"/>
    <property type="project" value="UniProtKB-KW"/>
</dbReference>
<name>E9GX95_DAPPU</name>
<keyword evidence="1" id="KW-0863">Zinc-finger</keyword>
<dbReference type="AlphaFoldDB" id="E9GX95"/>
<dbReference type="PANTHER" id="PTHR34718">
    <property type="entry name" value="PHD-TYPE DOMAIN-CONTAINING PROTEIN"/>
    <property type="match status" value="1"/>
</dbReference>
<dbReference type="PhylomeDB" id="E9GX95"/>
<dbReference type="STRING" id="6669.E9GX95"/>
<dbReference type="PROSITE" id="PS50966">
    <property type="entry name" value="ZF_SWIM"/>
    <property type="match status" value="1"/>
</dbReference>
<dbReference type="PANTHER" id="PTHR34718:SF2">
    <property type="entry name" value="PHD-TYPE DOMAIN-CONTAINING PROTEIN"/>
    <property type="match status" value="1"/>
</dbReference>
<keyword evidence="1" id="KW-0862">Zinc</keyword>
<dbReference type="Proteomes" id="UP000000305">
    <property type="component" value="Unassembled WGS sequence"/>
</dbReference>
<evidence type="ECO:0000256" key="1">
    <source>
        <dbReference type="PROSITE-ProRule" id="PRU00325"/>
    </source>
</evidence>
<dbReference type="EMBL" id="GL732572">
    <property type="protein sequence ID" value="EFX75898.1"/>
    <property type="molecule type" value="Genomic_DNA"/>
</dbReference>
<sequence>MTTNISESYNCLMKRFMDWTDRPIDVLFVAFYRLAKTFVMEFIRGRYRKGNYTIRAHIAHLYNLRENFPDPAMLEKVEKEQEIFDRIRNVREERRKLLAEAQINQGDEKEYIEDHEFTTWERAQHVVANELIKLDVKTHTFIVIGSAENWLVTRCPKINCNCPPTTMCYHILAAYIAIGDFQPSEKKRPTNSTRYRKRAKTNADKRSGNKAPRKLDVDRLTVTSSTVSFKRKKLVGTNSMLEEILSIETTVTLTVDKMTLNEIYVAESFLDLSTGTTVAININPEIQFLDATLAISLERDEWQTWQLTANEINEIKCSTKLTTRHINSLLALIRKKYPQIGGLFNVHHATSTGTYPVPTEKLWMQIMHTGKCHWVLAVSGFPVCRNNDVAVYHSMGFERGSEEETVKGISSLLGRTNYNLITPSCQKQAGKSSCGVFAVAFAVKMWKSPIGYRALSHLFYLADLSGNAAWL</sequence>
<feature type="domain" description="SWIM-type" evidence="3">
    <location>
        <begin position="141"/>
        <end position="179"/>
    </location>
</feature>
<dbReference type="InterPro" id="IPR038765">
    <property type="entry name" value="Papain-like_cys_pep_sf"/>
</dbReference>
<dbReference type="OrthoDB" id="6353126at2759"/>
<dbReference type="SUPFAM" id="SSF54001">
    <property type="entry name" value="Cysteine proteinases"/>
    <property type="match status" value="1"/>
</dbReference>
<evidence type="ECO:0000313" key="5">
    <source>
        <dbReference type="Proteomes" id="UP000000305"/>
    </source>
</evidence>